<dbReference type="AlphaFoldDB" id="A0A8J5WJY1"/>
<reference evidence="1" key="2">
    <citation type="submission" date="2021-02" db="EMBL/GenBank/DDBJ databases">
        <authorList>
            <person name="Kimball J.A."/>
            <person name="Haas M.W."/>
            <person name="Macchietto M."/>
            <person name="Kono T."/>
            <person name="Duquette J."/>
            <person name="Shao M."/>
        </authorList>
    </citation>
    <scope>NUCLEOTIDE SEQUENCE</scope>
    <source>
        <tissue evidence="1">Fresh leaf tissue</tissue>
    </source>
</reference>
<dbReference type="Proteomes" id="UP000729402">
    <property type="component" value="Unassembled WGS sequence"/>
</dbReference>
<reference evidence="1" key="1">
    <citation type="journal article" date="2021" name="bioRxiv">
        <title>Whole Genome Assembly and Annotation of Northern Wild Rice, Zizania palustris L., Supports a Whole Genome Duplication in the Zizania Genus.</title>
        <authorList>
            <person name="Haas M."/>
            <person name="Kono T."/>
            <person name="Macchietto M."/>
            <person name="Millas R."/>
            <person name="McGilp L."/>
            <person name="Shao M."/>
            <person name="Duquette J."/>
            <person name="Hirsch C.N."/>
            <person name="Kimball J."/>
        </authorList>
    </citation>
    <scope>NUCLEOTIDE SEQUENCE</scope>
    <source>
        <tissue evidence="1">Fresh leaf tissue</tissue>
    </source>
</reference>
<keyword evidence="2" id="KW-1185">Reference proteome</keyword>
<dbReference type="EMBL" id="JAAALK010000080">
    <property type="protein sequence ID" value="KAG8091880.1"/>
    <property type="molecule type" value="Genomic_DNA"/>
</dbReference>
<gene>
    <name evidence="1" type="ORF">GUJ93_ZPchr0012g21343</name>
</gene>
<evidence type="ECO:0000313" key="2">
    <source>
        <dbReference type="Proteomes" id="UP000729402"/>
    </source>
</evidence>
<proteinExistence type="predicted"/>
<name>A0A8J5WJY1_ZIZPA</name>
<accession>A0A8J5WJY1</accession>
<comment type="caution">
    <text evidence="1">The sequence shown here is derived from an EMBL/GenBank/DDBJ whole genome shotgun (WGS) entry which is preliminary data.</text>
</comment>
<evidence type="ECO:0000313" key="1">
    <source>
        <dbReference type="EMBL" id="KAG8091880.1"/>
    </source>
</evidence>
<sequence length="116" mass="12102">MWVLSVMLSFSSSSPSIFILRQQATTTATDACDGSALPQCICPAQPLCLAPGASTASAPPPTTPPCPMRLRRCPLATPPLAVLAPTAHDDASTLPWRFCPTGDVPPMVRLVTDALS</sequence>
<organism evidence="1 2">
    <name type="scientific">Zizania palustris</name>
    <name type="common">Northern wild rice</name>
    <dbReference type="NCBI Taxonomy" id="103762"/>
    <lineage>
        <taxon>Eukaryota</taxon>
        <taxon>Viridiplantae</taxon>
        <taxon>Streptophyta</taxon>
        <taxon>Embryophyta</taxon>
        <taxon>Tracheophyta</taxon>
        <taxon>Spermatophyta</taxon>
        <taxon>Magnoliopsida</taxon>
        <taxon>Liliopsida</taxon>
        <taxon>Poales</taxon>
        <taxon>Poaceae</taxon>
        <taxon>BOP clade</taxon>
        <taxon>Oryzoideae</taxon>
        <taxon>Oryzeae</taxon>
        <taxon>Zizaniinae</taxon>
        <taxon>Zizania</taxon>
    </lineage>
</organism>
<protein>
    <submittedName>
        <fullName evidence="1">Uncharacterized protein</fullName>
    </submittedName>
</protein>